<dbReference type="AlphaFoldDB" id="A0A1M4VVQ0"/>
<gene>
    <name evidence="2" type="ORF">SAMN05443638_10943</name>
</gene>
<dbReference type="Pfam" id="PF01520">
    <property type="entry name" value="Amidase_3"/>
    <property type="match status" value="1"/>
</dbReference>
<dbReference type="InterPro" id="IPR050695">
    <property type="entry name" value="N-acetylmuramoyl_amidase_3"/>
</dbReference>
<dbReference type="InterPro" id="IPR002508">
    <property type="entry name" value="MurNAc-LAA_cat"/>
</dbReference>
<sequence length="176" mass="19606">MYLSKGTLISGDAGHNCFPDSGAVGIKEEGICTKEIWNMVMVKLNNLGYKTKDCTPWEMKFNSIGESLKFRVSEANKSKSSLHLSIHFSAGKGRGVRCLVNEFNGKSEKIANKICNEISKLGYYNRGVESGYLYTLEYTNMPCIIIECAFVTSKEDMEIYNKELISTAIVEAVTNI</sequence>
<reference evidence="2 3" key="1">
    <citation type="submission" date="2016-11" db="EMBL/GenBank/DDBJ databases">
        <authorList>
            <person name="Jaros S."/>
            <person name="Januszkiewicz K."/>
            <person name="Wedrychowicz H."/>
        </authorList>
    </citation>
    <scope>NUCLEOTIDE SEQUENCE [LARGE SCALE GENOMIC DNA]</scope>
    <source>
        <strain evidence="2 3">DSM 2631</strain>
    </source>
</reference>
<name>A0A1M4VVQ0_9CLOT</name>
<dbReference type="GO" id="GO:0030288">
    <property type="term" value="C:outer membrane-bounded periplasmic space"/>
    <property type="evidence" value="ECO:0007669"/>
    <property type="project" value="TreeGrafter"/>
</dbReference>
<dbReference type="PANTHER" id="PTHR30404:SF8">
    <property type="entry name" value="AUTOLYSIN PH-RELATED"/>
    <property type="match status" value="1"/>
</dbReference>
<dbReference type="STRING" id="1533.SAMN05443638_10943"/>
<keyword evidence="3" id="KW-1185">Reference proteome</keyword>
<dbReference type="SMART" id="SM00646">
    <property type="entry name" value="Ami_3"/>
    <property type="match status" value="1"/>
</dbReference>
<evidence type="ECO:0000313" key="3">
    <source>
        <dbReference type="Proteomes" id="UP000184035"/>
    </source>
</evidence>
<dbReference type="Gene3D" id="3.40.630.40">
    <property type="entry name" value="Zn-dependent exopeptidases"/>
    <property type="match status" value="1"/>
</dbReference>
<organism evidence="2 3">
    <name type="scientific">Clostridium fallax</name>
    <dbReference type="NCBI Taxonomy" id="1533"/>
    <lineage>
        <taxon>Bacteria</taxon>
        <taxon>Bacillati</taxon>
        <taxon>Bacillota</taxon>
        <taxon>Clostridia</taxon>
        <taxon>Eubacteriales</taxon>
        <taxon>Clostridiaceae</taxon>
        <taxon>Clostridium</taxon>
    </lineage>
</organism>
<evidence type="ECO:0000313" key="2">
    <source>
        <dbReference type="EMBL" id="SHE72965.1"/>
    </source>
</evidence>
<proteinExistence type="predicted"/>
<dbReference type="GO" id="GO:0009253">
    <property type="term" value="P:peptidoglycan catabolic process"/>
    <property type="evidence" value="ECO:0007669"/>
    <property type="project" value="InterPro"/>
</dbReference>
<evidence type="ECO:0000259" key="1">
    <source>
        <dbReference type="SMART" id="SM00646"/>
    </source>
</evidence>
<accession>A0A1M4VVQ0</accession>
<dbReference type="GO" id="GO:0008745">
    <property type="term" value="F:N-acetylmuramoyl-L-alanine amidase activity"/>
    <property type="evidence" value="ECO:0007669"/>
    <property type="project" value="InterPro"/>
</dbReference>
<dbReference type="EMBL" id="FQVM01000009">
    <property type="protein sequence ID" value="SHE72965.1"/>
    <property type="molecule type" value="Genomic_DNA"/>
</dbReference>
<protein>
    <submittedName>
        <fullName evidence="2">N-acetylmuramoyl-L-alanine amidase</fullName>
    </submittedName>
</protein>
<dbReference type="PANTHER" id="PTHR30404">
    <property type="entry name" value="N-ACETYLMURAMOYL-L-ALANINE AMIDASE"/>
    <property type="match status" value="1"/>
</dbReference>
<dbReference type="SUPFAM" id="SSF53187">
    <property type="entry name" value="Zn-dependent exopeptidases"/>
    <property type="match status" value="1"/>
</dbReference>
<dbReference type="CDD" id="cd02696">
    <property type="entry name" value="MurNAc-LAA"/>
    <property type="match status" value="1"/>
</dbReference>
<dbReference type="Proteomes" id="UP000184035">
    <property type="component" value="Unassembled WGS sequence"/>
</dbReference>
<dbReference type="OrthoDB" id="5344211at2"/>
<feature type="domain" description="MurNAc-LAA" evidence="1">
    <location>
        <begin position="72"/>
        <end position="174"/>
    </location>
</feature>
<dbReference type="RefSeq" id="WP_072895028.1">
    <property type="nucleotide sequence ID" value="NZ_FQVM01000009.1"/>
</dbReference>